<sequence>MAAGAEVSEGKGVPVKDSAPGGDAAGEPSLRKKLRSRSIAGVRCMVTSRDPRLTGSLALL</sequence>
<reference evidence="2 3" key="1">
    <citation type="journal article" name="Front. Microbiol.">
        <title>Sugar Metabolism of the First Thermophilic Planctomycete Thermogutta terrifontis: Comparative Genomic and Transcriptomic Approaches.</title>
        <authorList>
            <person name="Elcheninov A.G."/>
            <person name="Menzel P."/>
            <person name="Gudbergsdottir S.R."/>
            <person name="Slesarev A.I."/>
            <person name="Kadnikov V.V."/>
            <person name="Krogh A."/>
            <person name="Bonch-Osmolovskaya E.A."/>
            <person name="Peng X."/>
            <person name="Kublanov I.V."/>
        </authorList>
    </citation>
    <scope>NUCLEOTIDE SEQUENCE [LARGE SCALE GENOMIC DNA]</scope>
    <source>
        <strain evidence="2 3">R1</strain>
    </source>
</reference>
<dbReference type="Proteomes" id="UP000215086">
    <property type="component" value="Chromosome"/>
</dbReference>
<name>A0A286RFB7_9BACT</name>
<protein>
    <submittedName>
        <fullName evidence="2">Uncharacterized protein</fullName>
    </submittedName>
</protein>
<feature type="region of interest" description="Disordered" evidence="1">
    <location>
        <begin position="1"/>
        <end position="32"/>
    </location>
</feature>
<evidence type="ECO:0000256" key="1">
    <source>
        <dbReference type="SAM" id="MobiDB-lite"/>
    </source>
</evidence>
<keyword evidence="3" id="KW-1185">Reference proteome</keyword>
<proteinExistence type="predicted"/>
<dbReference type="AlphaFoldDB" id="A0A286RFB7"/>
<accession>A0A286RFB7</accession>
<organism evidence="2 3">
    <name type="scientific">Thermogutta terrifontis</name>
    <dbReference type="NCBI Taxonomy" id="1331910"/>
    <lineage>
        <taxon>Bacteria</taxon>
        <taxon>Pseudomonadati</taxon>
        <taxon>Planctomycetota</taxon>
        <taxon>Planctomycetia</taxon>
        <taxon>Pirellulales</taxon>
        <taxon>Thermoguttaceae</taxon>
        <taxon>Thermogutta</taxon>
    </lineage>
</organism>
<evidence type="ECO:0000313" key="2">
    <source>
        <dbReference type="EMBL" id="ASV74660.1"/>
    </source>
</evidence>
<dbReference type="EMBL" id="CP018477">
    <property type="protein sequence ID" value="ASV74660.1"/>
    <property type="molecule type" value="Genomic_DNA"/>
</dbReference>
<evidence type="ECO:0000313" key="3">
    <source>
        <dbReference type="Proteomes" id="UP000215086"/>
    </source>
</evidence>
<gene>
    <name evidence="2" type="ORF">THTE_2058</name>
</gene>
<dbReference type="KEGG" id="ttf:THTE_2058"/>